<accession>A0A518K2N4</accession>
<feature type="signal peptide" evidence="3">
    <location>
        <begin position="1"/>
        <end position="21"/>
    </location>
</feature>
<evidence type="ECO:0000256" key="1">
    <source>
        <dbReference type="SAM" id="MobiDB-lite"/>
    </source>
</evidence>
<evidence type="ECO:0000313" key="5">
    <source>
        <dbReference type="Proteomes" id="UP000316426"/>
    </source>
</evidence>
<keyword evidence="2" id="KW-0812">Transmembrane</keyword>
<feature type="chain" id="PRO_5022201314" evidence="3">
    <location>
        <begin position="22"/>
        <end position="563"/>
    </location>
</feature>
<keyword evidence="3" id="KW-0732">Signal</keyword>
<organism evidence="4 5">
    <name type="scientific">Botrimarina mediterranea</name>
    <dbReference type="NCBI Taxonomy" id="2528022"/>
    <lineage>
        <taxon>Bacteria</taxon>
        <taxon>Pseudomonadati</taxon>
        <taxon>Planctomycetota</taxon>
        <taxon>Planctomycetia</taxon>
        <taxon>Pirellulales</taxon>
        <taxon>Lacipirellulaceae</taxon>
        <taxon>Botrimarina</taxon>
    </lineage>
</organism>
<dbReference type="Proteomes" id="UP000316426">
    <property type="component" value="Chromosome"/>
</dbReference>
<dbReference type="PROSITE" id="PS51257">
    <property type="entry name" value="PROKAR_LIPOPROTEIN"/>
    <property type="match status" value="1"/>
</dbReference>
<keyword evidence="2" id="KW-1133">Transmembrane helix</keyword>
<keyword evidence="2" id="KW-0472">Membrane</keyword>
<feature type="compositionally biased region" description="Low complexity" evidence="1">
    <location>
        <begin position="443"/>
        <end position="458"/>
    </location>
</feature>
<keyword evidence="5" id="KW-1185">Reference proteome</keyword>
<dbReference type="RefSeq" id="WP_145105705.1">
    <property type="nucleotide sequence ID" value="NZ_CP036349.1"/>
</dbReference>
<evidence type="ECO:0000256" key="2">
    <source>
        <dbReference type="SAM" id="Phobius"/>
    </source>
</evidence>
<dbReference type="EMBL" id="CP036349">
    <property type="protein sequence ID" value="QDV72076.1"/>
    <property type="molecule type" value="Genomic_DNA"/>
</dbReference>
<dbReference type="KEGG" id="bmei:Spa11_02460"/>
<evidence type="ECO:0000256" key="3">
    <source>
        <dbReference type="SAM" id="SignalP"/>
    </source>
</evidence>
<protein>
    <submittedName>
        <fullName evidence="4">Uncharacterized protein</fullName>
    </submittedName>
</protein>
<feature type="region of interest" description="Disordered" evidence="1">
    <location>
        <begin position="440"/>
        <end position="529"/>
    </location>
</feature>
<name>A0A518K2N4_9BACT</name>
<gene>
    <name evidence="4" type="ORF">Spa11_02460</name>
</gene>
<evidence type="ECO:0000313" key="4">
    <source>
        <dbReference type="EMBL" id="QDV72076.1"/>
    </source>
</evidence>
<proteinExistence type="predicted"/>
<sequence length="563" mass="60587" precursor="true">MSALRILAAMLTLSAAMTASACPFCSAEQKTLTEEMNDASVVLLGRLKAPSEAAQKLAESGVPSGFIDPETGAATFTVERVLKGQPLVEGVEEVQAIYFGAADAQELFFIRGVAEPPDWAIPLPLSPVAAEYVPKLLTLPESGVDRMAFFQDYLEHPDQLLAQDAYDEFARAPYKDVVDLGPRMNRQQLREWIEDVRVSPSRRRLFLTMLGVCGEPQDLERIEQLLTSDARVLGPAVDAGATAAILAGGSPVFGMSGEMVRFAERQRKLGLDALIACYMTLAGKHGDPVEALDLIDERYLEDRDVDYSHVYAALQALRFLAEEQRDLVPLDRVLASARLLLDNPEFADQVIPDLSRWGDWSVLERLADMYKATFDEDNPDAPVKYVREPVISYLDVAKTQETGDVAERAEKALATIEPLDPKAVQRARSLQSFGFLAGARAKPAPATVDDPMAAATDDPAGDIAVDPPAELAEELAAQEEAAKGPSEAPGAMETAVSAPFESNAADEEAPPEGPPMAPERPAVADTEVAPAEPPSRVLLVGAPLAAAALMVGLFWLILRSGVA</sequence>
<reference evidence="4 5" key="1">
    <citation type="submission" date="2019-02" db="EMBL/GenBank/DDBJ databases">
        <title>Deep-cultivation of Planctomycetes and their phenomic and genomic characterization uncovers novel biology.</title>
        <authorList>
            <person name="Wiegand S."/>
            <person name="Jogler M."/>
            <person name="Boedeker C."/>
            <person name="Pinto D."/>
            <person name="Vollmers J."/>
            <person name="Rivas-Marin E."/>
            <person name="Kohn T."/>
            <person name="Peeters S.H."/>
            <person name="Heuer A."/>
            <person name="Rast P."/>
            <person name="Oberbeckmann S."/>
            <person name="Bunk B."/>
            <person name="Jeske O."/>
            <person name="Meyerdierks A."/>
            <person name="Storesund J.E."/>
            <person name="Kallscheuer N."/>
            <person name="Luecker S."/>
            <person name="Lage O.M."/>
            <person name="Pohl T."/>
            <person name="Merkel B.J."/>
            <person name="Hornburger P."/>
            <person name="Mueller R.-W."/>
            <person name="Bruemmer F."/>
            <person name="Labrenz M."/>
            <person name="Spormann A.M."/>
            <person name="Op den Camp H."/>
            <person name="Overmann J."/>
            <person name="Amann R."/>
            <person name="Jetten M.S.M."/>
            <person name="Mascher T."/>
            <person name="Medema M.H."/>
            <person name="Devos D.P."/>
            <person name="Kaster A.-K."/>
            <person name="Ovreas L."/>
            <person name="Rohde M."/>
            <person name="Galperin M.Y."/>
            <person name="Jogler C."/>
        </authorList>
    </citation>
    <scope>NUCLEOTIDE SEQUENCE [LARGE SCALE GENOMIC DNA]</scope>
    <source>
        <strain evidence="4 5">Spa11</strain>
    </source>
</reference>
<dbReference type="AlphaFoldDB" id="A0A518K2N4"/>
<feature type="transmembrane region" description="Helical" evidence="2">
    <location>
        <begin position="537"/>
        <end position="558"/>
    </location>
</feature>